<keyword evidence="3 6" id="KW-1133">Transmembrane helix</keyword>
<dbReference type="Proteomes" id="UP000807716">
    <property type="component" value="Unassembled WGS sequence"/>
</dbReference>
<feature type="transmembrane region" description="Helical" evidence="6">
    <location>
        <begin position="139"/>
        <end position="161"/>
    </location>
</feature>
<feature type="transmembrane region" description="Helical" evidence="6">
    <location>
        <begin position="361"/>
        <end position="381"/>
    </location>
</feature>
<dbReference type="Pfam" id="PF07690">
    <property type="entry name" value="MFS_1"/>
    <property type="match status" value="1"/>
</dbReference>
<evidence type="ECO:0000313" key="9">
    <source>
        <dbReference type="Proteomes" id="UP000807716"/>
    </source>
</evidence>
<dbReference type="AlphaFoldDB" id="A0A9P6Q1P3"/>
<dbReference type="Pfam" id="PF00083">
    <property type="entry name" value="Sugar_tr"/>
    <property type="match status" value="1"/>
</dbReference>
<feature type="region of interest" description="Disordered" evidence="5">
    <location>
        <begin position="555"/>
        <end position="586"/>
    </location>
</feature>
<dbReference type="PANTHER" id="PTHR23501:SF87">
    <property type="entry name" value="SIDEROPHORE IRON TRANSPORTER 2"/>
    <property type="match status" value="1"/>
</dbReference>
<comment type="subcellular location">
    <subcellularLocation>
        <location evidence="1">Membrane</location>
        <topology evidence="1">Multi-pass membrane protein</topology>
    </subcellularLocation>
</comment>
<feature type="transmembrane region" description="Helical" evidence="6">
    <location>
        <begin position="525"/>
        <end position="544"/>
    </location>
</feature>
<feature type="domain" description="Major facilitator superfamily (MFS) profile" evidence="7">
    <location>
        <begin position="49"/>
        <end position="548"/>
    </location>
</feature>
<feature type="compositionally biased region" description="Acidic residues" evidence="5">
    <location>
        <begin position="577"/>
        <end position="586"/>
    </location>
</feature>
<dbReference type="OrthoDB" id="4078873at2759"/>
<dbReference type="SUPFAM" id="SSF103473">
    <property type="entry name" value="MFS general substrate transporter"/>
    <property type="match status" value="1"/>
</dbReference>
<feature type="transmembrane region" description="Helical" evidence="6">
    <location>
        <begin position="48"/>
        <end position="71"/>
    </location>
</feature>
<evidence type="ECO:0000256" key="6">
    <source>
        <dbReference type="SAM" id="Phobius"/>
    </source>
</evidence>
<dbReference type="PANTHER" id="PTHR23501">
    <property type="entry name" value="MAJOR FACILITATOR SUPERFAMILY"/>
    <property type="match status" value="1"/>
</dbReference>
<feature type="transmembrane region" description="Helical" evidence="6">
    <location>
        <begin position="323"/>
        <end position="341"/>
    </location>
</feature>
<accession>A0A9P6Q1P3</accession>
<evidence type="ECO:0000259" key="7">
    <source>
        <dbReference type="PROSITE" id="PS50850"/>
    </source>
</evidence>
<dbReference type="GO" id="GO:0022857">
    <property type="term" value="F:transmembrane transporter activity"/>
    <property type="evidence" value="ECO:0007669"/>
    <property type="project" value="InterPro"/>
</dbReference>
<gene>
    <name evidence="8" type="ORF">DFQ27_005178</name>
</gene>
<dbReference type="EMBL" id="JAAAJB010000365">
    <property type="protein sequence ID" value="KAG0257373.1"/>
    <property type="molecule type" value="Genomic_DNA"/>
</dbReference>
<evidence type="ECO:0000256" key="3">
    <source>
        <dbReference type="ARBA" id="ARBA00022989"/>
    </source>
</evidence>
<evidence type="ECO:0000256" key="2">
    <source>
        <dbReference type="ARBA" id="ARBA00022692"/>
    </source>
</evidence>
<dbReference type="PROSITE" id="PS50850">
    <property type="entry name" value="MFS"/>
    <property type="match status" value="1"/>
</dbReference>
<evidence type="ECO:0000256" key="5">
    <source>
        <dbReference type="SAM" id="MobiDB-lite"/>
    </source>
</evidence>
<feature type="transmembrane region" description="Helical" evidence="6">
    <location>
        <begin position="285"/>
        <end position="303"/>
    </location>
</feature>
<dbReference type="GO" id="GO:0005886">
    <property type="term" value="C:plasma membrane"/>
    <property type="evidence" value="ECO:0007669"/>
    <property type="project" value="TreeGrafter"/>
</dbReference>
<evidence type="ECO:0000256" key="1">
    <source>
        <dbReference type="ARBA" id="ARBA00004141"/>
    </source>
</evidence>
<organism evidence="8 9">
    <name type="scientific">Actinomortierella ambigua</name>
    <dbReference type="NCBI Taxonomy" id="1343610"/>
    <lineage>
        <taxon>Eukaryota</taxon>
        <taxon>Fungi</taxon>
        <taxon>Fungi incertae sedis</taxon>
        <taxon>Mucoromycota</taxon>
        <taxon>Mortierellomycotina</taxon>
        <taxon>Mortierellomycetes</taxon>
        <taxon>Mortierellales</taxon>
        <taxon>Mortierellaceae</taxon>
        <taxon>Actinomortierella</taxon>
    </lineage>
</organism>
<feature type="transmembrane region" description="Helical" evidence="6">
    <location>
        <begin position="252"/>
        <end position="273"/>
    </location>
</feature>
<proteinExistence type="predicted"/>
<protein>
    <recommendedName>
        <fullName evidence="7">Major facilitator superfamily (MFS) profile domain-containing protein</fullName>
    </recommendedName>
</protein>
<keyword evidence="9" id="KW-1185">Reference proteome</keyword>
<keyword evidence="2 6" id="KW-0812">Transmembrane</keyword>
<feature type="compositionally biased region" description="Basic and acidic residues" evidence="5">
    <location>
        <begin position="1"/>
        <end position="14"/>
    </location>
</feature>
<evidence type="ECO:0000313" key="8">
    <source>
        <dbReference type="EMBL" id="KAG0257373.1"/>
    </source>
</evidence>
<feature type="transmembrane region" description="Helical" evidence="6">
    <location>
        <begin position="414"/>
        <end position="440"/>
    </location>
</feature>
<feature type="region of interest" description="Disordered" evidence="5">
    <location>
        <begin position="1"/>
        <end position="31"/>
    </location>
</feature>
<feature type="compositionally biased region" description="Basic and acidic residues" evidence="5">
    <location>
        <begin position="565"/>
        <end position="575"/>
    </location>
</feature>
<dbReference type="InterPro" id="IPR005828">
    <property type="entry name" value="MFS_sugar_transport-like"/>
</dbReference>
<feature type="transmembrane region" description="Helical" evidence="6">
    <location>
        <begin position="452"/>
        <end position="475"/>
    </location>
</feature>
<feature type="transmembrane region" description="Helical" evidence="6">
    <location>
        <begin position="115"/>
        <end position="133"/>
    </location>
</feature>
<reference evidence="8" key="1">
    <citation type="journal article" date="2020" name="Fungal Divers.">
        <title>Resolving the Mortierellaceae phylogeny through synthesis of multi-gene phylogenetics and phylogenomics.</title>
        <authorList>
            <person name="Vandepol N."/>
            <person name="Liber J."/>
            <person name="Desiro A."/>
            <person name="Na H."/>
            <person name="Kennedy M."/>
            <person name="Barry K."/>
            <person name="Grigoriev I.V."/>
            <person name="Miller A.N."/>
            <person name="O'Donnell K."/>
            <person name="Stajich J.E."/>
            <person name="Bonito G."/>
        </authorList>
    </citation>
    <scope>NUCLEOTIDE SEQUENCE</scope>
    <source>
        <strain evidence="8">BC1065</strain>
    </source>
</reference>
<comment type="caution">
    <text evidence="8">The sequence shown here is derived from an EMBL/GenBank/DDBJ whole genome shotgun (WGS) entry which is preliminary data.</text>
</comment>
<sequence length="586" mass="64180">MHSHKTKEDEEQHAGFESSASSPEDPPPQEEYSHILERKNMTKNEFNWLWAGVLLQAFCMSFEVQTTYGIAGYVNAYFGATSLQAVLPTVQAVLSTSLVPLYTKVSDVFGRAPSLTFAFLCYLTGVTIEGSAGSFEQLAIGQIVYSLGSTGIQALSQVVIADTTSLLTRGIMFAMYDVGSIANIWISQALIDPLTLGGAPDKWRIGYIAAGCITGFGALALMVPLWYVQVQLRRRNVAQPPRRSLHWLAQEFDIPGAVLLTLSLALVCLPLTLAKRTQGNWNNPAIISMLCIGVACFVLLYFWETRWAKRPILSIKIWTNRTAFGSLMVIFMLKFMGHVAWQYLTQYFVVSRDLSFGQANLLVRGYQVGWLVCQLIAALLLKRFKKARPMVWFGVLVYCLGIGLMIPARHRTASTAFIVVAQVLGGAGAGFAHLACSVLVTGVVHKRDIASVVGATQILVWFGAAIGGAISGAIWTQYLPNRLQARVTVPFDERRAMNDPLKYVKNLPAETKLQVVEAYSDAVKLLSIVGLAFAVLTLLCASLLQHVDLEQDQDTQDSIAMGEEPAAKKAGKTEIDAQGEEVEAKN</sequence>
<feature type="transmembrane region" description="Helical" evidence="6">
    <location>
        <begin position="83"/>
        <end position="103"/>
    </location>
</feature>
<feature type="transmembrane region" description="Helical" evidence="6">
    <location>
        <begin position="390"/>
        <end position="408"/>
    </location>
</feature>
<feature type="transmembrane region" description="Helical" evidence="6">
    <location>
        <begin position="173"/>
        <end position="191"/>
    </location>
</feature>
<dbReference type="InterPro" id="IPR011701">
    <property type="entry name" value="MFS"/>
</dbReference>
<dbReference type="InterPro" id="IPR020846">
    <property type="entry name" value="MFS_dom"/>
</dbReference>
<dbReference type="InterPro" id="IPR036259">
    <property type="entry name" value="MFS_trans_sf"/>
</dbReference>
<name>A0A9P6Q1P3_9FUNG</name>
<dbReference type="Gene3D" id="1.20.1250.20">
    <property type="entry name" value="MFS general substrate transporter like domains"/>
    <property type="match status" value="2"/>
</dbReference>
<keyword evidence="4 6" id="KW-0472">Membrane</keyword>
<evidence type="ECO:0000256" key="4">
    <source>
        <dbReference type="ARBA" id="ARBA00023136"/>
    </source>
</evidence>
<feature type="transmembrane region" description="Helical" evidence="6">
    <location>
        <begin position="203"/>
        <end position="228"/>
    </location>
</feature>